<keyword evidence="1" id="KW-1133">Transmembrane helix</keyword>
<evidence type="ECO:0000256" key="1">
    <source>
        <dbReference type="SAM" id="Phobius"/>
    </source>
</evidence>
<dbReference type="AlphaFoldDB" id="A0A0E9S2N5"/>
<accession>A0A0E9S2N5</accession>
<keyword evidence="1" id="KW-0472">Membrane</keyword>
<reference evidence="2" key="2">
    <citation type="journal article" date="2015" name="Fish Shellfish Immunol.">
        <title>Early steps in the European eel (Anguilla anguilla)-Vibrio vulnificus interaction in the gills: Role of the RtxA13 toxin.</title>
        <authorList>
            <person name="Callol A."/>
            <person name="Pajuelo D."/>
            <person name="Ebbesson L."/>
            <person name="Teles M."/>
            <person name="MacKenzie S."/>
            <person name="Amaro C."/>
        </authorList>
    </citation>
    <scope>NUCLEOTIDE SEQUENCE</scope>
</reference>
<feature type="transmembrane region" description="Helical" evidence="1">
    <location>
        <begin position="12"/>
        <end position="30"/>
    </location>
</feature>
<reference evidence="2" key="1">
    <citation type="submission" date="2014-11" db="EMBL/GenBank/DDBJ databases">
        <authorList>
            <person name="Amaro Gonzalez C."/>
        </authorList>
    </citation>
    <scope>NUCLEOTIDE SEQUENCE</scope>
</reference>
<proteinExistence type="predicted"/>
<dbReference type="EMBL" id="GBXM01073657">
    <property type="protein sequence ID" value="JAH34920.1"/>
    <property type="molecule type" value="Transcribed_RNA"/>
</dbReference>
<protein>
    <submittedName>
        <fullName evidence="2">Uncharacterized protein</fullName>
    </submittedName>
</protein>
<evidence type="ECO:0000313" key="2">
    <source>
        <dbReference type="EMBL" id="JAH34920.1"/>
    </source>
</evidence>
<sequence>MLSNSKMPKLSFIFGKPIPVCLRAAFYFFTKPRVFGFFRM</sequence>
<keyword evidence="1" id="KW-0812">Transmembrane</keyword>
<organism evidence="2">
    <name type="scientific">Anguilla anguilla</name>
    <name type="common">European freshwater eel</name>
    <name type="synonym">Muraena anguilla</name>
    <dbReference type="NCBI Taxonomy" id="7936"/>
    <lineage>
        <taxon>Eukaryota</taxon>
        <taxon>Metazoa</taxon>
        <taxon>Chordata</taxon>
        <taxon>Craniata</taxon>
        <taxon>Vertebrata</taxon>
        <taxon>Euteleostomi</taxon>
        <taxon>Actinopterygii</taxon>
        <taxon>Neopterygii</taxon>
        <taxon>Teleostei</taxon>
        <taxon>Anguilliformes</taxon>
        <taxon>Anguillidae</taxon>
        <taxon>Anguilla</taxon>
    </lineage>
</organism>
<name>A0A0E9S2N5_ANGAN</name>